<dbReference type="PANTHER" id="PTHR43018">
    <property type="entry name" value="PHOSPHO-2-DEHYDRO-3-DEOXYHEPTONATE ALDOLASE"/>
    <property type="match status" value="1"/>
</dbReference>
<dbReference type="Gene3D" id="3.30.70.1140">
    <property type="entry name" value="Phospho-2-dehydro-3-deoxyheptonate aldolase, domain 1"/>
    <property type="match status" value="1"/>
</dbReference>
<dbReference type="InterPro" id="IPR006268">
    <property type="entry name" value="DAHP_syn_2"/>
</dbReference>
<feature type="domain" description="DAHP synthetase I/KDSA" evidence="2">
    <location>
        <begin position="87"/>
        <end position="324"/>
    </location>
</feature>
<dbReference type="AlphaFoldDB" id="A0A0L6JIF0"/>
<dbReference type="Pfam" id="PF18152">
    <property type="entry name" value="DAHP_snth_FXD"/>
    <property type="match status" value="1"/>
</dbReference>
<dbReference type="InterPro" id="IPR006218">
    <property type="entry name" value="DAHP1/KDSA"/>
</dbReference>
<dbReference type="EC" id="2.5.1.54" evidence="4"/>
<dbReference type="eggNOG" id="COG2876">
    <property type="taxonomic scope" value="Bacteria"/>
</dbReference>
<dbReference type="STRING" id="398512.Bccel_0484"/>
<dbReference type="RefSeq" id="WP_036946504.1">
    <property type="nucleotide sequence ID" value="NZ_KN050763.1"/>
</dbReference>
<dbReference type="GO" id="GO:0003849">
    <property type="term" value="F:3-deoxy-7-phosphoheptulonate synthase activity"/>
    <property type="evidence" value="ECO:0007669"/>
    <property type="project" value="UniProtKB-EC"/>
</dbReference>
<keyword evidence="1 4" id="KW-0808">Transferase</keyword>
<evidence type="ECO:0000259" key="2">
    <source>
        <dbReference type="Pfam" id="PF00793"/>
    </source>
</evidence>
<dbReference type="EMBL" id="LGTC01000001">
    <property type="protein sequence ID" value="KNY25227.1"/>
    <property type="molecule type" value="Genomic_DNA"/>
</dbReference>
<dbReference type="Pfam" id="PF00793">
    <property type="entry name" value="DAHP_synth_1"/>
    <property type="match status" value="1"/>
</dbReference>
<dbReference type="NCBIfam" id="TIGR01361">
    <property type="entry name" value="DAHP_synth_Bsub"/>
    <property type="match status" value="1"/>
</dbReference>
<dbReference type="SUPFAM" id="SSF51569">
    <property type="entry name" value="Aldolase"/>
    <property type="match status" value="1"/>
</dbReference>
<accession>A0A0L6JIF0</accession>
<name>A0A0L6JIF0_9FIRM</name>
<dbReference type="InterPro" id="IPR052899">
    <property type="entry name" value="Class-I_DAHP_synthase"/>
</dbReference>
<keyword evidence="5" id="KW-1185">Reference proteome</keyword>
<dbReference type="InterPro" id="IPR041071">
    <property type="entry name" value="DAHP_snth_FXD"/>
</dbReference>
<gene>
    <name evidence="4" type="ORF">Bccel_0484</name>
</gene>
<feature type="domain" description="DAHP synthase ferredoxin-like" evidence="3">
    <location>
        <begin position="1"/>
        <end position="67"/>
    </location>
</feature>
<dbReference type="InterPro" id="IPR013785">
    <property type="entry name" value="Aldolase_TIM"/>
</dbReference>
<sequence>MIIIMNSNATRDQIDEVEKRLIDLGFQTHPIFGEIKTVIGAIGDKRLLNTQDISNMPGVESLVPIMKPYKLAGKELKKEPTVVKVGDVEIGGKEVVIMAGPCAIENEETYIGTAIKVKESGAKILRGGAFKPRTSPYAFQGLEEDGLKIMAKARDITGLVLVTEVVDTRDVDLIASYADIIQIGARNMQNFKLLHEVGLTNKPILLKRGLAATIEEWLMAAEYIMAAGNSNIILCERGIRTYETATRNTIDISAIPLVKELSHLPIVVDPSHATGSWKYVNALSKGAVATGADGLIIEVHSDPSNALCDGPQSLRPSKFDQLVNELRPVAEAVGRSL</sequence>
<dbReference type="PATRIC" id="fig|398512.5.peg.504"/>
<proteinExistence type="predicted"/>
<dbReference type="NCBIfam" id="NF009239">
    <property type="entry name" value="PRK12595.1"/>
    <property type="match status" value="1"/>
</dbReference>
<comment type="caution">
    <text evidence="4">The sequence shown here is derived from an EMBL/GenBank/DDBJ whole genome shotgun (WGS) entry which is preliminary data.</text>
</comment>
<evidence type="ECO:0000259" key="3">
    <source>
        <dbReference type="Pfam" id="PF18152"/>
    </source>
</evidence>
<organism evidence="4 5">
    <name type="scientific">Pseudobacteroides cellulosolvens ATCC 35603 = DSM 2933</name>
    <dbReference type="NCBI Taxonomy" id="398512"/>
    <lineage>
        <taxon>Bacteria</taxon>
        <taxon>Bacillati</taxon>
        <taxon>Bacillota</taxon>
        <taxon>Clostridia</taxon>
        <taxon>Eubacteriales</taxon>
        <taxon>Oscillospiraceae</taxon>
        <taxon>Pseudobacteroides</taxon>
    </lineage>
</organism>
<dbReference type="Gene3D" id="3.20.20.70">
    <property type="entry name" value="Aldolase class I"/>
    <property type="match status" value="1"/>
</dbReference>
<dbReference type="PANTHER" id="PTHR43018:SF3">
    <property type="entry name" value="CARBOXYSOME FORMATION PROTEIN"/>
    <property type="match status" value="1"/>
</dbReference>
<dbReference type="OrthoDB" id="9780456at2"/>
<evidence type="ECO:0000256" key="1">
    <source>
        <dbReference type="ARBA" id="ARBA00022679"/>
    </source>
</evidence>
<dbReference type="GO" id="GO:0009073">
    <property type="term" value="P:aromatic amino acid family biosynthetic process"/>
    <property type="evidence" value="ECO:0007669"/>
    <property type="project" value="InterPro"/>
</dbReference>
<dbReference type="GO" id="GO:0016832">
    <property type="term" value="F:aldehyde-lyase activity"/>
    <property type="evidence" value="ECO:0007669"/>
    <property type="project" value="InterPro"/>
</dbReference>
<protein>
    <submittedName>
        <fullName evidence="4">Phospho-2-dehydro-3-deoxyheptonate aldolase</fullName>
        <ecNumber evidence="4">2.5.1.54</ecNumber>
    </submittedName>
</protein>
<dbReference type="Proteomes" id="UP000036923">
    <property type="component" value="Unassembled WGS sequence"/>
</dbReference>
<evidence type="ECO:0000313" key="4">
    <source>
        <dbReference type="EMBL" id="KNY25227.1"/>
    </source>
</evidence>
<reference evidence="5" key="1">
    <citation type="submission" date="2015-07" db="EMBL/GenBank/DDBJ databases">
        <title>Near-Complete Genome Sequence of the Cellulolytic Bacterium Bacteroides (Pseudobacteroides) cellulosolvens ATCC 35603.</title>
        <authorList>
            <person name="Dassa B."/>
            <person name="Utturkar S.M."/>
            <person name="Klingeman D.M."/>
            <person name="Hurt R.A."/>
            <person name="Keller M."/>
            <person name="Xu J."/>
            <person name="Reddy Y.H.K."/>
            <person name="Borovok I."/>
            <person name="Grinberg I.R."/>
            <person name="Lamed R."/>
            <person name="Zhivin O."/>
            <person name="Bayer E.A."/>
            <person name="Brown S.D."/>
        </authorList>
    </citation>
    <scope>NUCLEOTIDE SEQUENCE [LARGE SCALE GENOMIC DNA]</scope>
    <source>
        <strain evidence="5">DSM 2933</strain>
    </source>
</reference>
<evidence type="ECO:0000313" key="5">
    <source>
        <dbReference type="Proteomes" id="UP000036923"/>
    </source>
</evidence>
<dbReference type="NCBIfam" id="NF006421">
    <property type="entry name" value="PRK08673.1"/>
    <property type="match status" value="1"/>
</dbReference>